<dbReference type="FunCoup" id="G0VI53">
    <property type="interactions" value="894"/>
</dbReference>
<evidence type="ECO:0000256" key="1">
    <source>
        <dbReference type="ARBA" id="ARBA00004123"/>
    </source>
</evidence>
<dbReference type="SUPFAM" id="SSF57959">
    <property type="entry name" value="Leucine zipper domain"/>
    <property type="match status" value="1"/>
</dbReference>
<feature type="coiled-coil region" evidence="5">
    <location>
        <begin position="388"/>
        <end position="415"/>
    </location>
</feature>
<dbReference type="OMA" id="HNAQTES"/>
<evidence type="ECO:0000313" key="8">
    <source>
        <dbReference type="EMBL" id="CCC71087.1"/>
    </source>
</evidence>
<organism evidence="8 9">
    <name type="scientific">Naumovozyma castellii</name>
    <name type="common">Yeast</name>
    <name type="synonym">Saccharomyces castellii</name>
    <dbReference type="NCBI Taxonomy" id="27288"/>
    <lineage>
        <taxon>Eukaryota</taxon>
        <taxon>Fungi</taxon>
        <taxon>Dikarya</taxon>
        <taxon>Ascomycota</taxon>
        <taxon>Saccharomycotina</taxon>
        <taxon>Saccharomycetes</taxon>
        <taxon>Saccharomycetales</taxon>
        <taxon>Saccharomycetaceae</taxon>
        <taxon>Naumovozyma</taxon>
    </lineage>
</organism>
<dbReference type="CDD" id="cd14687">
    <property type="entry name" value="bZIP_ATF2"/>
    <property type="match status" value="1"/>
</dbReference>
<dbReference type="OrthoDB" id="295274at2759"/>
<feature type="compositionally biased region" description="Polar residues" evidence="6">
    <location>
        <begin position="1"/>
        <end position="12"/>
    </location>
</feature>
<feature type="region of interest" description="Disordered" evidence="6">
    <location>
        <begin position="476"/>
        <end position="551"/>
    </location>
</feature>
<protein>
    <recommendedName>
        <fullName evidence="7">BZIP domain-containing protein</fullName>
    </recommendedName>
</protein>
<dbReference type="EMBL" id="HE576758">
    <property type="protein sequence ID" value="CCC71087.1"/>
    <property type="molecule type" value="Genomic_DNA"/>
</dbReference>
<dbReference type="AlphaFoldDB" id="G0VI53"/>
<feature type="domain" description="BZIP" evidence="7">
    <location>
        <begin position="367"/>
        <end position="432"/>
    </location>
</feature>
<dbReference type="GO" id="GO:0003700">
    <property type="term" value="F:DNA-binding transcription factor activity"/>
    <property type="evidence" value="ECO:0007669"/>
    <property type="project" value="InterPro"/>
</dbReference>
<evidence type="ECO:0000256" key="5">
    <source>
        <dbReference type="SAM" id="Coils"/>
    </source>
</evidence>
<comment type="subcellular location">
    <subcellularLocation>
        <location evidence="1">Nucleus</location>
    </subcellularLocation>
</comment>
<evidence type="ECO:0000256" key="3">
    <source>
        <dbReference type="ARBA" id="ARBA00023163"/>
    </source>
</evidence>
<name>G0VI53_NAUCA</name>
<dbReference type="InterPro" id="IPR004827">
    <property type="entry name" value="bZIP"/>
</dbReference>
<feature type="region of interest" description="Disordered" evidence="6">
    <location>
        <begin position="289"/>
        <end position="372"/>
    </location>
</feature>
<feature type="compositionally biased region" description="Polar residues" evidence="6">
    <location>
        <begin position="20"/>
        <end position="31"/>
    </location>
</feature>
<dbReference type="PANTHER" id="PTHR19304">
    <property type="entry name" value="CYCLIC-AMP RESPONSE ELEMENT BINDING PROTEIN"/>
    <property type="match status" value="1"/>
</dbReference>
<dbReference type="STRING" id="1064592.G0VI53"/>
<dbReference type="KEGG" id="ncs:NCAS_0G02000"/>
<dbReference type="RefSeq" id="XP_003677440.1">
    <property type="nucleotide sequence ID" value="XM_003677392.1"/>
</dbReference>
<proteinExistence type="predicted"/>
<feature type="compositionally biased region" description="Polar residues" evidence="6">
    <location>
        <begin position="97"/>
        <end position="110"/>
    </location>
</feature>
<gene>
    <name evidence="8" type="primary">NCAS0G02000</name>
    <name evidence="8" type="ordered locus">NCAS_0G02000</name>
</gene>
<keyword evidence="5" id="KW-0175">Coiled coil</keyword>
<dbReference type="eggNOG" id="KOG1414">
    <property type="taxonomic scope" value="Eukaryota"/>
</dbReference>
<feature type="region of interest" description="Disordered" evidence="6">
    <location>
        <begin position="74"/>
        <end position="110"/>
    </location>
</feature>
<evidence type="ECO:0000256" key="2">
    <source>
        <dbReference type="ARBA" id="ARBA00023015"/>
    </source>
</evidence>
<evidence type="ECO:0000256" key="6">
    <source>
        <dbReference type="SAM" id="MobiDB-lite"/>
    </source>
</evidence>
<evidence type="ECO:0000256" key="4">
    <source>
        <dbReference type="ARBA" id="ARBA00023242"/>
    </source>
</evidence>
<dbReference type="Pfam" id="PF11785">
    <property type="entry name" value="Aft1_OSA"/>
    <property type="match status" value="1"/>
</dbReference>
<feature type="compositionally biased region" description="Polar residues" evidence="6">
    <location>
        <begin position="491"/>
        <end position="512"/>
    </location>
</feature>
<sequence length="551" mass="59337">MDTQRSGKSVSSFDLEPNPFEQSFSTTSVPSGQAYVKKEEIPDSATFALNNVPPQNQSMERTSNLSISDMTVATSANQNSSSNSATTQEEKKGSPMLFSSQRPPTITSPGMLTPGGSKRLPPLLLSPNQMQQANSNPSALLAPPSAGSLLATTMSPLISQNNRGSTTSTGNEAPNDVTNSNTTSSIKHSMEGQLTSFMFNLPKTGLTPNESSIRTGLTPGIMGQNFSYPILPSISQTGLSSSEGTTAASNPNIASNATNGGVLTQNTINGPFTPGITSILGLNPNASPTSTTNAINNTSNNAITSQGLTQHTTKTTTTAATANKKRKRSYTTTNTNSRKSSIKDYPTFNEKSEDINDNDNTNYDNEDEQDRKRKEFLERNRVAASKFRKRKKEYIKKIENDLNFYEVEYADYTKMMQRFVGVIPSQDNNNASTYMDPNSLIGALEKSVSTNDVQSSMALIAQMKRMLTQTKFYQRKGTNPKAHNGDGIDNANGTSKNSISSLDEQSRRTSLIPNYTNPNSNSSNFPSSTAGIDTNNTNVGTNDTSNGTGYS</sequence>
<dbReference type="GeneID" id="96904753"/>
<reference evidence="8 9" key="1">
    <citation type="journal article" date="2011" name="Proc. Natl. Acad. Sci. U.S.A.">
        <title>Evolutionary erosion of yeast sex chromosomes by mating-type switching accidents.</title>
        <authorList>
            <person name="Gordon J.L."/>
            <person name="Armisen D."/>
            <person name="Proux-Wera E."/>
            <person name="Oheigeartaigh S.S."/>
            <person name="Byrne K.P."/>
            <person name="Wolfe K.H."/>
        </authorList>
    </citation>
    <scope>NUCLEOTIDE SEQUENCE [LARGE SCALE GENOMIC DNA]</scope>
    <source>
        <strain evidence="9">ATCC 76901 / BCRC 22586 / CBS 4309 / NBRC 1992 / NRRL Y-12630</strain>
    </source>
</reference>
<feature type="compositionally biased region" description="Polar residues" evidence="6">
    <location>
        <begin position="330"/>
        <end position="339"/>
    </location>
</feature>
<feature type="compositionally biased region" description="Low complexity" evidence="6">
    <location>
        <begin position="513"/>
        <end position="551"/>
    </location>
</feature>
<reference key="2">
    <citation type="submission" date="2011-08" db="EMBL/GenBank/DDBJ databases">
        <title>Genome sequence of Naumovozyma castellii.</title>
        <authorList>
            <person name="Gordon J.L."/>
            <person name="Armisen D."/>
            <person name="Proux-Wera E."/>
            <person name="OhEigeartaigh S.S."/>
            <person name="Byrne K.P."/>
            <person name="Wolfe K.H."/>
        </authorList>
    </citation>
    <scope>NUCLEOTIDE SEQUENCE</scope>
    <source>
        <strain>Type strain:CBS 4309</strain>
    </source>
</reference>
<dbReference type="Gene3D" id="1.20.5.170">
    <property type="match status" value="1"/>
</dbReference>
<dbReference type="SMART" id="SM00338">
    <property type="entry name" value="BRLZ"/>
    <property type="match status" value="1"/>
</dbReference>
<feature type="region of interest" description="Disordered" evidence="6">
    <location>
        <begin position="1"/>
        <end position="37"/>
    </location>
</feature>
<feature type="compositionally biased region" description="Low complexity" evidence="6">
    <location>
        <begin position="312"/>
        <end position="322"/>
    </location>
</feature>
<keyword evidence="4" id="KW-0539">Nucleus</keyword>
<dbReference type="InterPro" id="IPR051027">
    <property type="entry name" value="bZIP_transcription_factors"/>
</dbReference>
<keyword evidence="3" id="KW-0804">Transcription</keyword>
<keyword evidence="2" id="KW-0805">Transcription regulation</keyword>
<keyword evidence="9" id="KW-1185">Reference proteome</keyword>
<dbReference type="InterPro" id="IPR046347">
    <property type="entry name" value="bZIP_sf"/>
</dbReference>
<feature type="compositionally biased region" description="Low complexity" evidence="6">
    <location>
        <begin position="289"/>
        <end position="305"/>
    </location>
</feature>
<dbReference type="InterPro" id="IPR020956">
    <property type="entry name" value="TF_Aft1_OSM"/>
</dbReference>
<feature type="compositionally biased region" description="Low complexity" evidence="6">
    <location>
        <begin position="74"/>
        <end position="87"/>
    </location>
</feature>
<dbReference type="GO" id="GO:0005634">
    <property type="term" value="C:nucleus"/>
    <property type="evidence" value="ECO:0007669"/>
    <property type="project" value="UniProtKB-SubCell"/>
</dbReference>
<accession>G0VI53</accession>
<feature type="region of interest" description="Disordered" evidence="6">
    <location>
        <begin position="159"/>
        <end position="182"/>
    </location>
</feature>
<evidence type="ECO:0000313" key="9">
    <source>
        <dbReference type="Proteomes" id="UP000001640"/>
    </source>
</evidence>
<dbReference type="Proteomes" id="UP000001640">
    <property type="component" value="Chromosome 7"/>
</dbReference>
<evidence type="ECO:0000259" key="7">
    <source>
        <dbReference type="SMART" id="SM00338"/>
    </source>
</evidence>
<dbReference type="InParanoid" id="G0VI53"/>
<dbReference type="HOGENOM" id="CLU_027901_0_0_1"/>